<dbReference type="RefSeq" id="WP_067559748.1">
    <property type="nucleotide sequence ID" value="NZ_CAOPMF010000013.1"/>
</dbReference>
<name>A0A140DYN0_9FIRM</name>
<organism evidence="2 3">
    <name type="scientific">Faecalibaculum rodentium</name>
    <dbReference type="NCBI Taxonomy" id="1702221"/>
    <lineage>
        <taxon>Bacteria</taxon>
        <taxon>Bacillati</taxon>
        <taxon>Bacillota</taxon>
        <taxon>Erysipelotrichia</taxon>
        <taxon>Erysipelotrichales</taxon>
        <taxon>Erysipelotrichaceae</taxon>
        <taxon>Faecalibaculum</taxon>
    </lineage>
</organism>
<keyword evidence="1" id="KW-0472">Membrane</keyword>
<evidence type="ECO:0000256" key="1">
    <source>
        <dbReference type="SAM" id="Phobius"/>
    </source>
</evidence>
<evidence type="ECO:0000313" key="3">
    <source>
        <dbReference type="Proteomes" id="UP000069771"/>
    </source>
</evidence>
<dbReference type="AlphaFoldDB" id="A0A140DYN0"/>
<dbReference type="STRING" id="1702221.AALO17_26230"/>
<feature type="transmembrane region" description="Helical" evidence="1">
    <location>
        <begin position="69"/>
        <end position="88"/>
    </location>
</feature>
<keyword evidence="1" id="KW-0812">Transmembrane</keyword>
<evidence type="ECO:0000313" key="2">
    <source>
        <dbReference type="EMBL" id="AMK55757.1"/>
    </source>
</evidence>
<feature type="transmembrane region" description="Helical" evidence="1">
    <location>
        <begin position="29"/>
        <end position="49"/>
    </location>
</feature>
<proteinExistence type="predicted"/>
<sequence length="107" mass="11936">MAKLSKKERDALGASIQQENEMLKRVVKVARNASIALAISLLLVFWGFTGMKDAFLPDISDGVRNVVKWIALITAVLSFIMLVFALVARHNGRKHVLKNIDRYQGKA</sequence>
<accession>A0A140DYN0</accession>
<reference evidence="2 3" key="1">
    <citation type="journal article" date="2016" name="Gut Pathog.">
        <title>Whole genome sequencing of "Faecalibaculum rodentium" ALO17, isolated from C57BL/6J laboratory mouse feces.</title>
        <authorList>
            <person name="Lim S."/>
            <person name="Chang D.H."/>
            <person name="Ahn S."/>
            <person name="Kim B.C."/>
        </authorList>
    </citation>
    <scope>NUCLEOTIDE SEQUENCE [LARGE SCALE GENOMIC DNA]</scope>
    <source>
        <strain evidence="2 3">Alo17</strain>
    </source>
</reference>
<dbReference type="KEGG" id="fro:AALO17_26230"/>
<protein>
    <submittedName>
        <fullName evidence="2">Uncharacterized protein</fullName>
    </submittedName>
</protein>
<keyword evidence="1" id="KW-1133">Transmembrane helix</keyword>
<dbReference type="Proteomes" id="UP000069771">
    <property type="component" value="Chromosome"/>
</dbReference>
<keyword evidence="3" id="KW-1185">Reference proteome</keyword>
<gene>
    <name evidence="2" type="ORF">AALO17_26230</name>
</gene>
<dbReference type="EMBL" id="CP011391">
    <property type="protein sequence ID" value="AMK55757.1"/>
    <property type="molecule type" value="Genomic_DNA"/>
</dbReference>